<proteinExistence type="predicted"/>
<dbReference type="PANTHER" id="PTHR36302:SF1">
    <property type="entry name" value="COPPER CHAPERONE PCU(A)C"/>
    <property type="match status" value="1"/>
</dbReference>
<dbReference type="Pfam" id="PF04314">
    <property type="entry name" value="PCuAC"/>
    <property type="match status" value="1"/>
</dbReference>
<dbReference type="SUPFAM" id="SSF110087">
    <property type="entry name" value="DR1885-like metal-binding protein"/>
    <property type="match status" value="1"/>
</dbReference>
<keyword evidence="3" id="KW-1185">Reference proteome</keyword>
<evidence type="ECO:0000256" key="1">
    <source>
        <dbReference type="SAM" id="SignalP"/>
    </source>
</evidence>
<organism evidence="2 3">
    <name type="scientific">Seohaeicola nanhaiensis</name>
    <dbReference type="NCBI Taxonomy" id="1387282"/>
    <lineage>
        <taxon>Bacteria</taxon>
        <taxon>Pseudomonadati</taxon>
        <taxon>Pseudomonadota</taxon>
        <taxon>Alphaproteobacteria</taxon>
        <taxon>Rhodobacterales</taxon>
        <taxon>Roseobacteraceae</taxon>
        <taxon>Seohaeicola</taxon>
    </lineage>
</organism>
<keyword evidence="1" id="KW-0732">Signal</keyword>
<name>A0ABV9KCK3_9RHOB</name>
<feature type="signal peptide" evidence="1">
    <location>
        <begin position="1"/>
        <end position="22"/>
    </location>
</feature>
<evidence type="ECO:0000313" key="3">
    <source>
        <dbReference type="Proteomes" id="UP001595973"/>
    </source>
</evidence>
<dbReference type="EMBL" id="JBHSGI010000002">
    <property type="protein sequence ID" value="MFC4667664.1"/>
    <property type="molecule type" value="Genomic_DNA"/>
</dbReference>
<dbReference type="InterPro" id="IPR058248">
    <property type="entry name" value="Lxx211020-like"/>
</dbReference>
<comment type="caution">
    <text evidence="2">The sequence shown here is derived from an EMBL/GenBank/DDBJ whole genome shotgun (WGS) entry which is preliminary data.</text>
</comment>
<gene>
    <name evidence="2" type="ORF">ACFO5X_03795</name>
</gene>
<feature type="chain" id="PRO_5046359902" evidence="1">
    <location>
        <begin position="23"/>
        <end position="145"/>
    </location>
</feature>
<reference evidence="3" key="1">
    <citation type="journal article" date="2019" name="Int. J. Syst. Evol. Microbiol.">
        <title>The Global Catalogue of Microorganisms (GCM) 10K type strain sequencing project: providing services to taxonomists for standard genome sequencing and annotation.</title>
        <authorList>
            <consortium name="The Broad Institute Genomics Platform"/>
            <consortium name="The Broad Institute Genome Sequencing Center for Infectious Disease"/>
            <person name="Wu L."/>
            <person name="Ma J."/>
        </authorList>
    </citation>
    <scope>NUCLEOTIDE SEQUENCE [LARGE SCALE GENOMIC DNA]</scope>
    <source>
        <strain evidence="3">CGMCC 4.7283</strain>
    </source>
</reference>
<protein>
    <submittedName>
        <fullName evidence="2">Copper chaperone PCu(A)C</fullName>
    </submittedName>
</protein>
<dbReference type="InterPro" id="IPR007410">
    <property type="entry name" value="LpqE-like"/>
</dbReference>
<dbReference type="InterPro" id="IPR036182">
    <property type="entry name" value="PCuAC_sf"/>
</dbReference>
<dbReference type="Proteomes" id="UP001595973">
    <property type="component" value="Unassembled WGS sequence"/>
</dbReference>
<dbReference type="PANTHER" id="PTHR36302">
    <property type="entry name" value="BLR7088 PROTEIN"/>
    <property type="match status" value="1"/>
</dbReference>
<accession>A0ABV9KCK3</accession>
<dbReference type="RefSeq" id="WP_380715899.1">
    <property type="nucleotide sequence ID" value="NZ_JBHSGI010000002.1"/>
</dbReference>
<sequence>MTLKHIALAALAAVTLAFPALAGEIEVRDAYARAASPAAKAGAIFMTLANTGTRDDRLLAVASDVAQKVELHTHVQSGDGIMKMTAIEGGIDLPAGATHALERGGDHVMLMGLTRSLAQDDTVTLTLTFEHAGEISVDVPVDLTR</sequence>
<dbReference type="Gene3D" id="2.60.40.1890">
    <property type="entry name" value="PCu(A)C copper chaperone"/>
    <property type="match status" value="1"/>
</dbReference>
<evidence type="ECO:0000313" key="2">
    <source>
        <dbReference type="EMBL" id="MFC4667664.1"/>
    </source>
</evidence>